<evidence type="ECO:0000256" key="7">
    <source>
        <dbReference type="RuleBase" id="RU361277"/>
    </source>
</evidence>
<dbReference type="SMART" id="SM00829">
    <property type="entry name" value="PKS_ER"/>
    <property type="match status" value="1"/>
</dbReference>
<dbReference type="Gene3D" id="3.90.180.10">
    <property type="entry name" value="Medium-chain alcohol dehydrogenases, catalytic domain"/>
    <property type="match status" value="1"/>
</dbReference>
<dbReference type="InterPro" id="IPR013154">
    <property type="entry name" value="ADH-like_N"/>
</dbReference>
<accession>A0A7C2BDK8</accession>
<dbReference type="Gene3D" id="3.40.50.720">
    <property type="entry name" value="NAD(P)-binding Rossmann-like Domain"/>
    <property type="match status" value="1"/>
</dbReference>
<dbReference type="InterPro" id="IPR002328">
    <property type="entry name" value="ADH_Zn_CS"/>
</dbReference>
<dbReference type="PANTHER" id="PTHR42940:SF8">
    <property type="entry name" value="VACUOLAR PROTEIN SORTING-ASSOCIATED PROTEIN 11"/>
    <property type="match status" value="1"/>
</dbReference>
<evidence type="ECO:0000256" key="6">
    <source>
        <dbReference type="ARBA" id="ARBA00023002"/>
    </source>
</evidence>
<reference evidence="9" key="1">
    <citation type="journal article" date="2020" name="mSystems">
        <title>Genome- and Community-Level Interaction Insights into Carbon Utilization and Element Cycling Functions of Hydrothermarchaeota in Hydrothermal Sediment.</title>
        <authorList>
            <person name="Zhou Z."/>
            <person name="Liu Y."/>
            <person name="Xu W."/>
            <person name="Pan J."/>
            <person name="Luo Z.H."/>
            <person name="Li M."/>
        </authorList>
    </citation>
    <scope>NUCLEOTIDE SEQUENCE [LARGE SCALE GENOMIC DNA]</scope>
    <source>
        <strain evidence="9">SpSt-222</strain>
    </source>
</reference>
<dbReference type="AlphaFoldDB" id="A0A7C2BDK8"/>
<evidence type="ECO:0000313" key="9">
    <source>
        <dbReference type="EMBL" id="HEF65226.1"/>
    </source>
</evidence>
<dbReference type="InterPro" id="IPR011032">
    <property type="entry name" value="GroES-like_sf"/>
</dbReference>
<dbReference type="EMBL" id="DSJL01000011">
    <property type="protein sequence ID" value="HEF65226.1"/>
    <property type="molecule type" value="Genomic_DNA"/>
</dbReference>
<dbReference type="InterPro" id="IPR036291">
    <property type="entry name" value="NAD(P)-bd_dom_sf"/>
</dbReference>
<gene>
    <name evidence="9" type="ORF">ENP47_06490</name>
</gene>
<dbReference type="InterPro" id="IPR013149">
    <property type="entry name" value="ADH-like_C"/>
</dbReference>
<keyword evidence="6" id="KW-0560">Oxidoreductase</keyword>
<dbReference type="InterPro" id="IPR020843">
    <property type="entry name" value="ER"/>
</dbReference>
<dbReference type="PROSITE" id="PS00059">
    <property type="entry name" value="ADH_ZINC"/>
    <property type="match status" value="1"/>
</dbReference>
<comment type="similarity">
    <text evidence="2 7">Belongs to the zinc-containing alcohol dehydrogenase family.</text>
</comment>
<dbReference type="SUPFAM" id="SSF51735">
    <property type="entry name" value="NAD(P)-binding Rossmann-fold domains"/>
    <property type="match status" value="1"/>
</dbReference>
<feature type="domain" description="Enoyl reductase (ER)" evidence="8">
    <location>
        <begin position="11"/>
        <end position="347"/>
    </location>
</feature>
<keyword evidence="5 7" id="KW-0862">Zinc</keyword>
<dbReference type="Pfam" id="PF00107">
    <property type="entry name" value="ADH_zinc_N"/>
    <property type="match status" value="1"/>
</dbReference>
<evidence type="ECO:0000256" key="5">
    <source>
        <dbReference type="ARBA" id="ARBA00022833"/>
    </source>
</evidence>
<evidence type="ECO:0000256" key="4">
    <source>
        <dbReference type="ARBA" id="ARBA00022723"/>
    </source>
</evidence>
<organism evidence="9">
    <name type="scientific">Thermomicrobium roseum</name>
    <dbReference type="NCBI Taxonomy" id="500"/>
    <lineage>
        <taxon>Bacteria</taxon>
        <taxon>Pseudomonadati</taxon>
        <taxon>Thermomicrobiota</taxon>
        <taxon>Thermomicrobia</taxon>
        <taxon>Thermomicrobiales</taxon>
        <taxon>Thermomicrobiaceae</taxon>
        <taxon>Thermomicrobium</taxon>
    </lineage>
</organism>
<dbReference type="PANTHER" id="PTHR42940">
    <property type="entry name" value="ALCOHOL DEHYDROGENASE 1-RELATED"/>
    <property type="match status" value="1"/>
</dbReference>
<dbReference type="GO" id="GO:0004022">
    <property type="term" value="F:alcohol dehydrogenase (NAD+) activity"/>
    <property type="evidence" value="ECO:0007669"/>
    <property type="project" value="UniProtKB-EC"/>
</dbReference>
<proteinExistence type="inferred from homology"/>
<evidence type="ECO:0000256" key="3">
    <source>
        <dbReference type="ARBA" id="ARBA00013190"/>
    </source>
</evidence>
<dbReference type="GO" id="GO:0008270">
    <property type="term" value="F:zinc ion binding"/>
    <property type="evidence" value="ECO:0007669"/>
    <property type="project" value="InterPro"/>
</dbReference>
<dbReference type="CDD" id="cd05284">
    <property type="entry name" value="arabinose_DH_like"/>
    <property type="match status" value="1"/>
</dbReference>
<name>A0A7C2BDK8_THERO</name>
<sequence length="349" mass="37889">MRAARLHRYDTSLEGPEYLVLEEIPDPIIVEPDDVIVRIDGAGVCRTDLHIIEGQFRDHIPIRLPYTLGHENAGFVAAVGPGVQRFKPGDPVIVYPQVTDGTCLACRRGRDMYCENGEFPGLTRDGGFAEYLLTKERNLVRLPDGLSPRAVAPHADAGLTAYHAVKRALRWLDPGDTVALIGFGGLGHIAFQLLQVLAGVRTIVIDRAELALHLARELGATWTIQAGPESDVVSEVRQRTGGRGAAVVLDFVGEGLTPAQGLAMTRRGGAYFVIGYGGRLEVPTMELVNQEKAIIGNLVGTYTELAELMELVGEGRIKVAVTYYPLTQVNQALRDLRDGRVKGRAVVVP</sequence>
<comment type="cofactor">
    <cofactor evidence="1 7">
        <name>Zn(2+)</name>
        <dbReference type="ChEBI" id="CHEBI:29105"/>
    </cofactor>
</comment>
<dbReference type="SUPFAM" id="SSF50129">
    <property type="entry name" value="GroES-like"/>
    <property type="match status" value="1"/>
</dbReference>
<dbReference type="EC" id="1.1.1.1" evidence="3"/>
<comment type="caution">
    <text evidence="9">The sequence shown here is derived from an EMBL/GenBank/DDBJ whole genome shotgun (WGS) entry which is preliminary data.</text>
</comment>
<evidence type="ECO:0000256" key="1">
    <source>
        <dbReference type="ARBA" id="ARBA00001947"/>
    </source>
</evidence>
<evidence type="ECO:0000256" key="2">
    <source>
        <dbReference type="ARBA" id="ARBA00008072"/>
    </source>
</evidence>
<evidence type="ECO:0000259" key="8">
    <source>
        <dbReference type="SMART" id="SM00829"/>
    </source>
</evidence>
<dbReference type="Pfam" id="PF08240">
    <property type="entry name" value="ADH_N"/>
    <property type="match status" value="1"/>
</dbReference>
<keyword evidence="4 7" id="KW-0479">Metal-binding</keyword>
<protein>
    <recommendedName>
        <fullName evidence="3">alcohol dehydrogenase</fullName>
        <ecNumber evidence="3">1.1.1.1</ecNumber>
    </recommendedName>
</protein>